<evidence type="ECO:0000313" key="2">
    <source>
        <dbReference type="EMBL" id="GFH80048.1"/>
    </source>
</evidence>
<evidence type="ECO:0000313" key="3">
    <source>
        <dbReference type="EMBL" id="GGU90818.1"/>
    </source>
</evidence>
<feature type="region of interest" description="Disordered" evidence="1">
    <location>
        <begin position="146"/>
        <end position="196"/>
    </location>
</feature>
<sequence length="196" mass="20045">MSRLRVLQEGVKQEAAKSACRRRGRPEVRPPVNLTASCAGAPPGEGLPRTMTGAVSRPAGDGRVGLGARRALPVRGPTAPGLRPLYRTGGTGGAAPPARTVEGRGRSAGGRPGCLPATPAQGLKRRCPSGGAVLRRRASKAFLVRCRPPGRGHGGVPAPPRSQAGRAVAAAAPPVSPHLPQPSKKSHVGRIVHSLE</sequence>
<evidence type="ECO:0000313" key="5">
    <source>
        <dbReference type="Proteomes" id="UP000660975"/>
    </source>
</evidence>
<accession>A0A8H9LPH8</accession>
<reference evidence="2 4" key="2">
    <citation type="submission" date="2020-02" db="EMBL/GenBank/DDBJ databases">
        <title>Whole genome shotgun sequence of Streptomyces gougerotii NBRC 13043.</title>
        <authorList>
            <person name="Ichikawa N."/>
            <person name="Komaki H."/>
            <person name="Tamura T."/>
        </authorList>
    </citation>
    <scope>NUCLEOTIDE SEQUENCE [LARGE SCALE GENOMIC DNA]</scope>
    <source>
        <strain evidence="2 4">NBRC 13043</strain>
    </source>
</reference>
<name>A0A8H9LPH8_9ACTN</name>
<evidence type="ECO:0000256" key="1">
    <source>
        <dbReference type="SAM" id="MobiDB-lite"/>
    </source>
</evidence>
<keyword evidence="4" id="KW-1185">Reference proteome</keyword>
<proteinExistence type="predicted"/>
<feature type="region of interest" description="Disordered" evidence="1">
    <location>
        <begin position="72"/>
        <end position="121"/>
    </location>
</feature>
<comment type="caution">
    <text evidence="3">The sequence shown here is derived from an EMBL/GenBank/DDBJ whole genome shotgun (WGS) entry which is preliminary data.</text>
</comment>
<dbReference type="Proteomes" id="UP000480804">
    <property type="component" value="Unassembled WGS sequence"/>
</dbReference>
<organism evidence="3 5">
    <name type="scientific">Streptomyces gougerotii</name>
    <dbReference type="NCBI Taxonomy" id="53448"/>
    <lineage>
        <taxon>Bacteria</taxon>
        <taxon>Bacillati</taxon>
        <taxon>Actinomycetota</taxon>
        <taxon>Actinomycetes</taxon>
        <taxon>Kitasatosporales</taxon>
        <taxon>Streptomycetaceae</taxon>
        <taxon>Streptomyces</taxon>
        <taxon>Streptomyces diastaticus group</taxon>
    </lineage>
</organism>
<dbReference type="EMBL" id="BMSC01000024">
    <property type="protein sequence ID" value="GGU90818.1"/>
    <property type="molecule type" value="Genomic_DNA"/>
</dbReference>
<feature type="region of interest" description="Disordered" evidence="1">
    <location>
        <begin position="1"/>
        <end position="48"/>
    </location>
</feature>
<reference evidence="3" key="1">
    <citation type="journal article" date="2014" name="Int. J. Syst. Evol. Microbiol.">
        <title>Complete genome sequence of Corynebacterium casei LMG S-19264T (=DSM 44701T), isolated from a smear-ripened cheese.</title>
        <authorList>
            <consortium name="US DOE Joint Genome Institute (JGI-PGF)"/>
            <person name="Walter F."/>
            <person name="Albersmeier A."/>
            <person name="Kalinowski J."/>
            <person name="Ruckert C."/>
        </authorList>
    </citation>
    <scope>NUCLEOTIDE SEQUENCE</scope>
    <source>
        <strain evidence="3">JCM 4136</strain>
    </source>
</reference>
<dbReference type="EMBL" id="BLLO01000025">
    <property type="protein sequence ID" value="GFH80048.1"/>
    <property type="molecule type" value="Genomic_DNA"/>
</dbReference>
<protein>
    <submittedName>
        <fullName evidence="3">Uncharacterized protein</fullName>
    </submittedName>
</protein>
<dbReference type="AlphaFoldDB" id="A0A8H9LPH8"/>
<evidence type="ECO:0000313" key="4">
    <source>
        <dbReference type="Proteomes" id="UP000480804"/>
    </source>
</evidence>
<reference evidence="3" key="3">
    <citation type="submission" date="2020-09" db="EMBL/GenBank/DDBJ databases">
        <authorList>
            <person name="Sun Q."/>
            <person name="Ohkuma M."/>
        </authorList>
    </citation>
    <scope>NUCLEOTIDE SEQUENCE</scope>
    <source>
        <strain evidence="3">JCM 4136</strain>
    </source>
</reference>
<gene>
    <name evidence="3" type="ORF">GCM10010227_52420</name>
    <name evidence="2" type="ORF">Sgou_47180</name>
</gene>
<dbReference type="Proteomes" id="UP000660975">
    <property type="component" value="Unassembled WGS sequence"/>
</dbReference>